<organism evidence="9 10">
    <name type="scientific">Coniochaeta ligniaria NRRL 30616</name>
    <dbReference type="NCBI Taxonomy" id="1408157"/>
    <lineage>
        <taxon>Eukaryota</taxon>
        <taxon>Fungi</taxon>
        <taxon>Dikarya</taxon>
        <taxon>Ascomycota</taxon>
        <taxon>Pezizomycotina</taxon>
        <taxon>Sordariomycetes</taxon>
        <taxon>Sordariomycetidae</taxon>
        <taxon>Coniochaetales</taxon>
        <taxon>Coniochaetaceae</taxon>
        <taxon>Coniochaeta</taxon>
    </lineage>
</organism>
<dbReference type="PANTHER" id="PTHR11552">
    <property type="entry name" value="GLUCOSE-METHANOL-CHOLINE GMC OXIDOREDUCTASE"/>
    <property type="match status" value="1"/>
</dbReference>
<keyword evidence="2" id="KW-0325">Glycoprotein</keyword>
<dbReference type="PROSITE" id="PS00623">
    <property type="entry name" value="GMC_OXRED_1"/>
    <property type="match status" value="1"/>
</dbReference>
<evidence type="ECO:0000256" key="4">
    <source>
        <dbReference type="PIRSR" id="PIRSR000137-2"/>
    </source>
</evidence>
<evidence type="ECO:0000256" key="1">
    <source>
        <dbReference type="ARBA" id="ARBA00010790"/>
    </source>
</evidence>
<feature type="domain" description="Glucose-methanol-choline oxidoreductase N-terminal" evidence="7">
    <location>
        <begin position="127"/>
        <end position="150"/>
    </location>
</feature>
<dbReference type="GO" id="GO:0044550">
    <property type="term" value="P:secondary metabolite biosynthetic process"/>
    <property type="evidence" value="ECO:0007669"/>
    <property type="project" value="TreeGrafter"/>
</dbReference>
<keyword evidence="4 5" id="KW-0274">FAD</keyword>
<feature type="binding site" evidence="4">
    <location>
        <position position="133"/>
    </location>
    <ligand>
        <name>FAD</name>
        <dbReference type="ChEBI" id="CHEBI:57692"/>
    </ligand>
</feature>
<accession>A0A1J7JHK5</accession>
<keyword evidence="6" id="KW-0732">Signal</keyword>
<dbReference type="Pfam" id="PF05199">
    <property type="entry name" value="GMC_oxred_C"/>
    <property type="match status" value="1"/>
</dbReference>
<dbReference type="InterPro" id="IPR012132">
    <property type="entry name" value="GMC_OxRdtase"/>
</dbReference>
<name>A0A1J7JHK5_9PEZI</name>
<dbReference type="PANTHER" id="PTHR11552:SF138">
    <property type="entry name" value="DEHYDROGENASE PKFF-RELATED"/>
    <property type="match status" value="1"/>
</dbReference>
<feature type="domain" description="Glucose-methanol-choline oxidoreductase N-terminal" evidence="8">
    <location>
        <begin position="325"/>
        <end position="339"/>
    </location>
</feature>
<feature type="active site" description="Proton acceptor" evidence="3">
    <location>
        <position position="596"/>
    </location>
</feature>
<dbReference type="Gene3D" id="3.50.50.60">
    <property type="entry name" value="FAD/NAD(P)-binding domain"/>
    <property type="match status" value="1"/>
</dbReference>
<proteinExistence type="inferred from homology"/>
<dbReference type="GO" id="GO:0050660">
    <property type="term" value="F:flavin adenine dinucleotide binding"/>
    <property type="evidence" value="ECO:0007669"/>
    <property type="project" value="InterPro"/>
</dbReference>
<evidence type="ECO:0000313" key="10">
    <source>
        <dbReference type="Proteomes" id="UP000182658"/>
    </source>
</evidence>
<evidence type="ECO:0000256" key="5">
    <source>
        <dbReference type="RuleBase" id="RU003968"/>
    </source>
</evidence>
<dbReference type="SUPFAM" id="SSF54373">
    <property type="entry name" value="FAD-linked reductases, C-terminal domain"/>
    <property type="match status" value="1"/>
</dbReference>
<keyword evidence="10" id="KW-1185">Reference proteome</keyword>
<comment type="similarity">
    <text evidence="1 5">Belongs to the GMC oxidoreductase family.</text>
</comment>
<feature type="signal peptide" evidence="6">
    <location>
        <begin position="1"/>
        <end position="22"/>
    </location>
</feature>
<dbReference type="Proteomes" id="UP000182658">
    <property type="component" value="Unassembled WGS sequence"/>
</dbReference>
<dbReference type="AlphaFoldDB" id="A0A1J7JHK5"/>
<dbReference type="STRING" id="1408157.A0A1J7JHK5"/>
<evidence type="ECO:0000259" key="8">
    <source>
        <dbReference type="PROSITE" id="PS00624"/>
    </source>
</evidence>
<feature type="binding site" evidence="4">
    <location>
        <begin position="597"/>
        <end position="598"/>
    </location>
    <ligand>
        <name>FAD</name>
        <dbReference type="ChEBI" id="CHEBI:57692"/>
    </ligand>
</feature>
<feature type="chain" id="PRO_5012204962" evidence="6">
    <location>
        <begin position="23"/>
        <end position="616"/>
    </location>
</feature>
<dbReference type="InterPro" id="IPR007867">
    <property type="entry name" value="GMC_OxRtase_C"/>
</dbReference>
<gene>
    <name evidence="9" type="ORF">CONLIGDRAFT_644934</name>
</gene>
<evidence type="ECO:0000256" key="3">
    <source>
        <dbReference type="PIRSR" id="PIRSR000137-1"/>
    </source>
</evidence>
<evidence type="ECO:0000256" key="6">
    <source>
        <dbReference type="SAM" id="SignalP"/>
    </source>
</evidence>
<dbReference type="PROSITE" id="PS00624">
    <property type="entry name" value="GMC_OXRED_2"/>
    <property type="match status" value="1"/>
</dbReference>
<reference evidence="9 10" key="1">
    <citation type="submission" date="2016-10" db="EMBL/GenBank/DDBJ databases">
        <title>Draft genome sequence of Coniochaeta ligniaria NRRL30616, a lignocellulolytic fungus for bioabatement of inhibitors in plant biomass hydrolysates.</title>
        <authorList>
            <consortium name="DOE Joint Genome Institute"/>
            <person name="Jimenez D.J."/>
            <person name="Hector R.E."/>
            <person name="Riley R."/>
            <person name="Sun H."/>
            <person name="Grigoriev I.V."/>
            <person name="Van Elsas J.D."/>
            <person name="Nichols N.N."/>
        </authorList>
    </citation>
    <scope>NUCLEOTIDE SEQUENCE [LARGE SCALE GENOMIC DNA]</scope>
    <source>
        <strain evidence="9 10">NRRL 30616</strain>
    </source>
</reference>
<dbReference type="InterPro" id="IPR036188">
    <property type="entry name" value="FAD/NAD-bd_sf"/>
</dbReference>
<dbReference type="PIRSF" id="PIRSF000137">
    <property type="entry name" value="Alcohol_oxidase"/>
    <property type="match status" value="1"/>
</dbReference>
<keyword evidence="5" id="KW-0285">Flavoprotein</keyword>
<evidence type="ECO:0000259" key="7">
    <source>
        <dbReference type="PROSITE" id="PS00623"/>
    </source>
</evidence>
<dbReference type="InterPro" id="IPR000172">
    <property type="entry name" value="GMC_OxRdtase_N"/>
</dbReference>
<dbReference type="EMBL" id="KV875098">
    <property type="protein sequence ID" value="OIW28772.1"/>
    <property type="molecule type" value="Genomic_DNA"/>
</dbReference>
<dbReference type="Gene3D" id="3.30.560.10">
    <property type="entry name" value="Glucose Oxidase, domain 3"/>
    <property type="match status" value="1"/>
</dbReference>
<sequence>MFAPLSGTNVLAVLLLCGTTFAARLPSSAFAVPPGDATYDYVVVGGGTAGLAVAARLASSGASVGVVEAGGAYELDNGNQSIVPGYAFSQPALAPVEVFPPRPLVDWSLVSQPQTGAAGRKVHYAAGKTLGGTSALNTLAYNRGTKGSYQKWATLVGSSAYTWDNFLKYFVKSSELTPPDFAKRNTPNATFTYDTSVWCTGKNCGPLQVSYSNWVDPSHTWFAAGLKAIGLNTSTIGHNSGILQGGAYTTETIDPSDPWFGTATRSSSESSYLRWAIANTQLMVHYRTIATKILFTSGKATGVSVATEGYSYTLTAKKEVILSAGTFHSPQLLMVSGIGPSAKLSSLGIPVISNLVGVGQNLQDQIFFSVQNGMSTPSSPSILSDPAQEPAALQQYLTKAAGPYSSAGGYIAFEKLPASSRTAFSARTNSLLNALPADVPEIEYLAGSFAGTGAGVVTIGDLSASILNPFSRGNVTISSADATVPPLVDMGWLTDPADAEVAVAALKRLRQAWAAPAMAAVKVGPEVKPGGAVQTDAQILQWIRENAIQIWHACGTNAMGSSAAAGAVVGPTAKVFGVAGLRVVDASVLPFALPGHPQATIYALAEKIADDILAGR</sequence>
<dbReference type="InParanoid" id="A0A1J7JHK5"/>
<evidence type="ECO:0000256" key="2">
    <source>
        <dbReference type="ARBA" id="ARBA00023180"/>
    </source>
</evidence>
<dbReference type="GO" id="GO:0016614">
    <property type="term" value="F:oxidoreductase activity, acting on CH-OH group of donors"/>
    <property type="evidence" value="ECO:0007669"/>
    <property type="project" value="InterPro"/>
</dbReference>
<evidence type="ECO:0000313" key="9">
    <source>
        <dbReference type="EMBL" id="OIW28772.1"/>
    </source>
</evidence>
<dbReference type="SUPFAM" id="SSF51905">
    <property type="entry name" value="FAD/NAD(P)-binding domain"/>
    <property type="match status" value="1"/>
</dbReference>
<protein>
    <submittedName>
        <fullName evidence="9">Alcohol oxidase</fullName>
    </submittedName>
</protein>
<feature type="binding site" evidence="4">
    <location>
        <begin position="551"/>
        <end position="552"/>
    </location>
    <ligand>
        <name>FAD</name>
        <dbReference type="ChEBI" id="CHEBI:57692"/>
    </ligand>
</feature>
<dbReference type="Pfam" id="PF00732">
    <property type="entry name" value="GMC_oxred_N"/>
    <property type="match status" value="1"/>
</dbReference>
<comment type="cofactor">
    <cofactor evidence="4">
        <name>FAD</name>
        <dbReference type="ChEBI" id="CHEBI:57692"/>
    </cofactor>
</comment>
<dbReference type="OrthoDB" id="269227at2759"/>
<feature type="active site" description="Proton donor" evidence="3">
    <location>
        <position position="552"/>
    </location>
</feature>